<organism evidence="7 8">
    <name type="scientific">Priapulus caudatus</name>
    <name type="common">Priapulid worm</name>
    <dbReference type="NCBI Taxonomy" id="37621"/>
    <lineage>
        <taxon>Eukaryota</taxon>
        <taxon>Metazoa</taxon>
        <taxon>Ecdysozoa</taxon>
        <taxon>Scalidophora</taxon>
        <taxon>Priapulida</taxon>
        <taxon>Priapulimorpha</taxon>
        <taxon>Priapulimorphida</taxon>
        <taxon>Priapulidae</taxon>
        <taxon>Priapulus</taxon>
    </lineage>
</organism>
<dbReference type="SUPFAM" id="SSF159042">
    <property type="entry name" value="Plus3-like"/>
    <property type="match status" value="1"/>
</dbReference>
<dbReference type="RefSeq" id="XP_014666217.1">
    <property type="nucleotide sequence ID" value="XM_014810731.1"/>
</dbReference>
<dbReference type="InterPro" id="IPR036128">
    <property type="entry name" value="Plus3-like_sf"/>
</dbReference>
<feature type="compositionally biased region" description="Acidic residues" evidence="5">
    <location>
        <begin position="299"/>
        <end position="308"/>
    </location>
</feature>
<feature type="compositionally biased region" description="Basic residues" evidence="5">
    <location>
        <begin position="65"/>
        <end position="76"/>
    </location>
</feature>
<feature type="compositionally biased region" description="Low complexity" evidence="5">
    <location>
        <begin position="251"/>
        <end position="260"/>
    </location>
</feature>
<dbReference type="Proteomes" id="UP000695022">
    <property type="component" value="Unplaced"/>
</dbReference>
<evidence type="ECO:0000256" key="2">
    <source>
        <dbReference type="ARBA" id="ARBA00023015"/>
    </source>
</evidence>
<evidence type="ECO:0000259" key="6">
    <source>
        <dbReference type="PROSITE" id="PS51360"/>
    </source>
</evidence>
<feature type="compositionally biased region" description="Basic and acidic residues" evidence="5">
    <location>
        <begin position="211"/>
        <end position="226"/>
    </location>
</feature>
<keyword evidence="7" id="KW-1185">Reference proteome</keyword>
<feature type="region of interest" description="Disordered" evidence="5">
    <location>
        <begin position="1"/>
        <end position="153"/>
    </location>
</feature>
<dbReference type="GeneID" id="106808149"/>
<sequence>MMKRKNTSRILVDSDSSDSESGADLDEDLKILSKKRKPNPEPSKSDDSVSGTSESDDDWTVNGKGGKKKQKKRQNRKSTSQSESKNEEFAVSDGARSDSEPEEGEVSDSDVGTAESASSAEEEFHDGYDENLMGDDEDRERLEQMTEKEREQELFNRIEKREVLKTRFEIEKKLRQAKKKEQKRKVKKKEPEKPKPPPAAASSVTPLLSRSTERRKTVEENRKQDTKQQAFQALKAKREKKKEQEAEQQAKKAPLKASDIYSDDESSASSSSSEEEAEKKKSAVAETSGSESKERSSDSDSDSDDSSTEETRKPKKTVPVSCKEELLPIRISRHKIEKWCHAPFFNKIMLGAYVRIGIGNNNGRPVYRIAEVVEVVETAKVYQLGSTRTNKGLKLRHGSQERVFRLEFVSNSDYTENEFFKWKEAMTLADLTLPTLNEIHQKEKDIQTAFNFKFTDKDIEQIVKEKDRFRKNPCNYAMRKANLQKAKLASVANTGTDNLADNVGLLHANIVGLAAVLSNGDTAWPAVLTLADMWLTAARAATAKADLISGALEERAEELDRIRTGNISAISYINQRNRQRNIPPKLRYIVQEVQEMRNAGGQADRRSRGGASVCRRWLRRRATTSRPSIPGGEAYSAGAAANTDEHRLQLDMFTSTGEGKSIRKGDPLPGPSQEDLFSAHDFDIKIDLEVPPIATTSAVAAKPSPAIRDTAPGRSLNLEAYKKRRGLI</sequence>
<feature type="domain" description="Plus3" evidence="6">
    <location>
        <begin position="320"/>
        <end position="451"/>
    </location>
</feature>
<proteinExistence type="predicted"/>
<feature type="compositionally biased region" description="Acidic residues" evidence="5">
    <location>
        <begin position="15"/>
        <end position="27"/>
    </location>
</feature>
<feature type="compositionally biased region" description="Basic and acidic residues" evidence="5">
    <location>
        <begin position="139"/>
        <end position="153"/>
    </location>
</feature>
<dbReference type="InterPro" id="IPR004343">
    <property type="entry name" value="Plus-3_dom"/>
</dbReference>
<keyword evidence="4" id="KW-0539">Nucleus</keyword>
<dbReference type="PANTHER" id="PTHR13115:SF8">
    <property type="entry name" value="RNA POLYMERASE-ASSOCIATED PROTEIN RTF1 HOMOLOG"/>
    <property type="match status" value="1"/>
</dbReference>
<evidence type="ECO:0000313" key="7">
    <source>
        <dbReference type="Proteomes" id="UP000695022"/>
    </source>
</evidence>
<reference evidence="8" key="1">
    <citation type="submission" date="2025-08" db="UniProtKB">
        <authorList>
            <consortium name="RefSeq"/>
        </authorList>
    </citation>
    <scope>IDENTIFICATION</scope>
</reference>
<comment type="subcellular location">
    <subcellularLocation>
        <location evidence="1">Nucleus</location>
    </subcellularLocation>
</comment>
<protein>
    <submittedName>
        <fullName evidence="8">RNA polymerase-associated protein RTF1 homolog</fullName>
    </submittedName>
</protein>
<dbReference type="PROSITE" id="PS51360">
    <property type="entry name" value="PLUS3"/>
    <property type="match status" value="1"/>
</dbReference>
<evidence type="ECO:0000256" key="1">
    <source>
        <dbReference type="ARBA" id="ARBA00004123"/>
    </source>
</evidence>
<feature type="region of interest" description="Disordered" evidence="5">
    <location>
        <begin position="622"/>
        <end position="641"/>
    </location>
</feature>
<feature type="compositionally biased region" description="Basic residues" evidence="5">
    <location>
        <begin position="175"/>
        <end position="188"/>
    </location>
</feature>
<dbReference type="Gene3D" id="3.90.70.200">
    <property type="entry name" value="Plus-3 domain"/>
    <property type="match status" value="1"/>
</dbReference>
<gene>
    <name evidence="8" type="primary">LOC106808149</name>
</gene>
<evidence type="ECO:0000313" key="8">
    <source>
        <dbReference type="RefSeq" id="XP_014666217.1"/>
    </source>
</evidence>
<feature type="compositionally biased region" description="Basic and acidic residues" evidence="5">
    <location>
        <begin position="241"/>
        <end position="250"/>
    </location>
</feature>
<keyword evidence="2" id="KW-0805">Transcription regulation</keyword>
<keyword evidence="3" id="KW-0804">Transcription</keyword>
<accession>A0ABM1E1Z6</accession>
<evidence type="ECO:0000256" key="3">
    <source>
        <dbReference type="ARBA" id="ARBA00023163"/>
    </source>
</evidence>
<evidence type="ECO:0000256" key="4">
    <source>
        <dbReference type="ARBA" id="ARBA00023242"/>
    </source>
</evidence>
<dbReference type="Pfam" id="PF03126">
    <property type="entry name" value="Plus-3"/>
    <property type="match status" value="1"/>
</dbReference>
<dbReference type="PANTHER" id="PTHR13115">
    <property type="entry name" value="RNA POLYMERASE-ASSOCIATED PROTEIN RTF1 HOMOLOG"/>
    <property type="match status" value="1"/>
</dbReference>
<evidence type="ECO:0000256" key="5">
    <source>
        <dbReference type="SAM" id="MobiDB-lite"/>
    </source>
</evidence>
<name>A0ABM1E1Z6_PRICU</name>
<dbReference type="SMART" id="SM00719">
    <property type="entry name" value="Plus3"/>
    <property type="match status" value="1"/>
</dbReference>
<feature type="region of interest" description="Disordered" evidence="5">
    <location>
        <begin position="174"/>
        <end position="319"/>
    </location>
</feature>